<sequence length="271" mass="28657">MAGLNLSQQQIQVLLTDFLSSPRGQSLIQEADQRTSAGPSGSSIVQPVVPPAALSLPLSLAPQILPPPVQPLPPQQAPPPPTQPLPPQQTLLLPAQLLSQQAPPPPAQPLPPQDALPQALQQGLPLPSQLLLSQMLPSQAPTFPFPPPSCHPYTTVQMLADMADRGGPSGVSLGGGSVGIQGHPHSPFDGFSWIQCSNQKCVEHARESIPPKPMKEKKQGSAVRPPALAQRVREASVDDCILLAEGGEEVVNLVLMIYPPWPPARELKVCG</sequence>
<evidence type="ECO:0000313" key="3">
    <source>
        <dbReference type="Proteomes" id="UP000053593"/>
    </source>
</evidence>
<gene>
    <name evidence="2" type="ORF">GYMLUDRAFT_59419</name>
</gene>
<dbReference type="AlphaFoldDB" id="A0A0D0CPC1"/>
<dbReference type="EMBL" id="KN834774">
    <property type="protein sequence ID" value="KIK60707.1"/>
    <property type="molecule type" value="Genomic_DNA"/>
</dbReference>
<feature type="region of interest" description="Disordered" evidence="1">
    <location>
        <begin position="25"/>
        <end position="46"/>
    </location>
</feature>
<organism evidence="2 3">
    <name type="scientific">Collybiopsis luxurians FD-317 M1</name>
    <dbReference type="NCBI Taxonomy" id="944289"/>
    <lineage>
        <taxon>Eukaryota</taxon>
        <taxon>Fungi</taxon>
        <taxon>Dikarya</taxon>
        <taxon>Basidiomycota</taxon>
        <taxon>Agaricomycotina</taxon>
        <taxon>Agaricomycetes</taxon>
        <taxon>Agaricomycetidae</taxon>
        <taxon>Agaricales</taxon>
        <taxon>Marasmiineae</taxon>
        <taxon>Omphalotaceae</taxon>
        <taxon>Collybiopsis</taxon>
        <taxon>Collybiopsis luxurians</taxon>
    </lineage>
</organism>
<proteinExistence type="predicted"/>
<feature type="region of interest" description="Disordered" evidence="1">
    <location>
        <begin position="65"/>
        <end position="88"/>
    </location>
</feature>
<dbReference type="Proteomes" id="UP000053593">
    <property type="component" value="Unassembled WGS sequence"/>
</dbReference>
<name>A0A0D0CPC1_9AGAR</name>
<feature type="compositionally biased region" description="Pro residues" evidence="1">
    <location>
        <begin position="65"/>
        <end position="87"/>
    </location>
</feature>
<evidence type="ECO:0000256" key="1">
    <source>
        <dbReference type="SAM" id="MobiDB-lite"/>
    </source>
</evidence>
<accession>A0A0D0CPC1</accession>
<feature type="compositionally biased region" description="Polar residues" evidence="1">
    <location>
        <begin position="25"/>
        <end position="44"/>
    </location>
</feature>
<reference evidence="2 3" key="1">
    <citation type="submission" date="2014-04" db="EMBL/GenBank/DDBJ databases">
        <title>Evolutionary Origins and Diversification of the Mycorrhizal Mutualists.</title>
        <authorList>
            <consortium name="DOE Joint Genome Institute"/>
            <consortium name="Mycorrhizal Genomics Consortium"/>
            <person name="Kohler A."/>
            <person name="Kuo A."/>
            <person name="Nagy L.G."/>
            <person name="Floudas D."/>
            <person name="Copeland A."/>
            <person name="Barry K.W."/>
            <person name="Cichocki N."/>
            <person name="Veneault-Fourrey C."/>
            <person name="LaButti K."/>
            <person name="Lindquist E.A."/>
            <person name="Lipzen A."/>
            <person name="Lundell T."/>
            <person name="Morin E."/>
            <person name="Murat C."/>
            <person name="Riley R."/>
            <person name="Ohm R."/>
            <person name="Sun H."/>
            <person name="Tunlid A."/>
            <person name="Henrissat B."/>
            <person name="Grigoriev I.V."/>
            <person name="Hibbett D.S."/>
            <person name="Martin F."/>
        </authorList>
    </citation>
    <scope>NUCLEOTIDE SEQUENCE [LARGE SCALE GENOMIC DNA]</scope>
    <source>
        <strain evidence="2 3">FD-317 M1</strain>
    </source>
</reference>
<dbReference type="HOGENOM" id="CLU_1026941_0_0_1"/>
<keyword evidence="3" id="KW-1185">Reference proteome</keyword>
<protein>
    <submittedName>
        <fullName evidence="2">Uncharacterized protein</fullName>
    </submittedName>
</protein>
<evidence type="ECO:0000313" key="2">
    <source>
        <dbReference type="EMBL" id="KIK60707.1"/>
    </source>
</evidence>